<gene>
    <name evidence="1" type="ORF">Cflav_PD6066</name>
</gene>
<keyword evidence="2" id="KW-1185">Reference proteome</keyword>
<evidence type="ECO:0000313" key="2">
    <source>
        <dbReference type="Proteomes" id="UP000003688"/>
    </source>
</evidence>
<dbReference type="EMBL" id="ABOX02000001">
    <property type="protein sequence ID" value="EEF63431.1"/>
    <property type="molecule type" value="Genomic_DNA"/>
</dbReference>
<protein>
    <submittedName>
        <fullName evidence="1">Uncharacterized protein</fullName>
    </submittedName>
</protein>
<comment type="caution">
    <text evidence="1">The sequence shown here is derived from an EMBL/GenBank/DDBJ whole genome shotgun (WGS) entry which is preliminary data.</text>
</comment>
<name>B9XA90_PEDPL</name>
<sequence precursor="true">MRKRNYIVIGLLALVLGLAVIALRAVSKPDIVTTDGNVPMAAATKMARVAKQEFRRQIISSVSLRDYKSLPYHWRRYFRTAKVFVGVHPIDSETTYKVVVWNDPRSYEYVTYQMKQEGKGWTIVSENGSPAMPVFNGGKR</sequence>
<accession>B9XA90</accession>
<dbReference type="Proteomes" id="UP000003688">
    <property type="component" value="Unassembled WGS sequence"/>
</dbReference>
<evidence type="ECO:0000313" key="1">
    <source>
        <dbReference type="EMBL" id="EEF63431.1"/>
    </source>
</evidence>
<organism evidence="1 2">
    <name type="scientific">Pedosphaera parvula (strain Ellin514)</name>
    <dbReference type="NCBI Taxonomy" id="320771"/>
    <lineage>
        <taxon>Bacteria</taxon>
        <taxon>Pseudomonadati</taxon>
        <taxon>Verrucomicrobiota</taxon>
        <taxon>Pedosphaerae</taxon>
        <taxon>Pedosphaerales</taxon>
        <taxon>Pedosphaeraceae</taxon>
        <taxon>Pedosphaera</taxon>
    </lineage>
</organism>
<dbReference type="RefSeq" id="WP_007412738.1">
    <property type="nucleotide sequence ID" value="NZ_ABOX02000001.1"/>
</dbReference>
<reference evidence="1 2" key="1">
    <citation type="journal article" date="2011" name="J. Bacteriol.">
        <title>Genome sequence of 'Pedosphaera parvula' Ellin514, an aerobic Verrucomicrobial isolate from pasture soil.</title>
        <authorList>
            <person name="Kant R."/>
            <person name="van Passel M.W."/>
            <person name="Sangwan P."/>
            <person name="Palva A."/>
            <person name="Lucas S."/>
            <person name="Copeland A."/>
            <person name="Lapidus A."/>
            <person name="Glavina Del Rio T."/>
            <person name="Dalin E."/>
            <person name="Tice H."/>
            <person name="Bruce D."/>
            <person name="Goodwin L."/>
            <person name="Pitluck S."/>
            <person name="Chertkov O."/>
            <person name="Larimer F.W."/>
            <person name="Land M.L."/>
            <person name="Hauser L."/>
            <person name="Brettin T.S."/>
            <person name="Detter J.C."/>
            <person name="Han S."/>
            <person name="de Vos W.M."/>
            <person name="Janssen P.H."/>
            <person name="Smidt H."/>
        </authorList>
    </citation>
    <scope>NUCLEOTIDE SEQUENCE [LARGE SCALE GENOMIC DNA]</scope>
    <source>
        <strain evidence="1 2">Ellin514</strain>
    </source>
</reference>
<proteinExistence type="predicted"/>
<dbReference type="AlphaFoldDB" id="B9XA90"/>